<dbReference type="InParanoid" id="H6QU57"/>
<dbReference type="RefSeq" id="XP_003888959.1">
    <property type="nucleotide sequence ID" value="XM_003888910.1"/>
</dbReference>
<feature type="region of interest" description="Disordered" evidence="1">
    <location>
        <begin position="1"/>
        <end position="21"/>
    </location>
</feature>
<organism evidence="2 3">
    <name type="scientific">Puccinia graminis f. sp. tritici (strain CRL 75-36-700-3 / race SCCL)</name>
    <name type="common">Black stem rust fungus</name>
    <dbReference type="NCBI Taxonomy" id="418459"/>
    <lineage>
        <taxon>Eukaryota</taxon>
        <taxon>Fungi</taxon>
        <taxon>Dikarya</taxon>
        <taxon>Basidiomycota</taxon>
        <taxon>Pucciniomycotina</taxon>
        <taxon>Pucciniomycetes</taxon>
        <taxon>Pucciniales</taxon>
        <taxon>Pucciniaceae</taxon>
        <taxon>Puccinia</taxon>
    </lineage>
</organism>
<name>H6QU57_PUCGT</name>
<protein>
    <submittedName>
        <fullName evidence="2">Uncharacterized protein</fullName>
    </submittedName>
</protein>
<dbReference type="HOGENOM" id="CLU_070136_1_0_1"/>
<accession>H6QU57</accession>
<gene>
    <name evidence="2" type="ORF">PGTG_22351</name>
</gene>
<keyword evidence="3" id="KW-1185">Reference proteome</keyword>
<dbReference type="KEGG" id="pgr:PGTG_22351"/>
<reference evidence="3" key="1">
    <citation type="journal article" date="2011" name="Proc. Natl. Acad. Sci. U.S.A.">
        <title>Obligate biotrophy features unraveled by the genomic analysis of rust fungi.</title>
        <authorList>
            <person name="Duplessis S."/>
            <person name="Cuomo C.A."/>
            <person name="Lin Y.-C."/>
            <person name="Aerts A."/>
            <person name="Tisserant E."/>
            <person name="Veneault-Fourrey C."/>
            <person name="Joly D.L."/>
            <person name="Hacquard S."/>
            <person name="Amselem J."/>
            <person name="Cantarel B.L."/>
            <person name="Chiu R."/>
            <person name="Coutinho P.M."/>
            <person name="Feau N."/>
            <person name="Field M."/>
            <person name="Frey P."/>
            <person name="Gelhaye E."/>
            <person name="Goldberg J."/>
            <person name="Grabherr M.G."/>
            <person name="Kodira C.D."/>
            <person name="Kohler A."/>
            <person name="Kuees U."/>
            <person name="Lindquist E.A."/>
            <person name="Lucas S.M."/>
            <person name="Mago R."/>
            <person name="Mauceli E."/>
            <person name="Morin E."/>
            <person name="Murat C."/>
            <person name="Pangilinan J.L."/>
            <person name="Park R."/>
            <person name="Pearson M."/>
            <person name="Quesneville H."/>
            <person name="Rouhier N."/>
            <person name="Sakthikumar S."/>
            <person name="Salamov A.A."/>
            <person name="Schmutz J."/>
            <person name="Selles B."/>
            <person name="Shapiro H."/>
            <person name="Tanguay P."/>
            <person name="Tuskan G.A."/>
            <person name="Henrissat B."/>
            <person name="Van de Peer Y."/>
            <person name="Rouze P."/>
            <person name="Ellis J.G."/>
            <person name="Dodds P.N."/>
            <person name="Schein J.E."/>
            <person name="Zhong S."/>
            <person name="Hamelin R.C."/>
            <person name="Grigoriev I.V."/>
            <person name="Szabo L.J."/>
            <person name="Martin F."/>
        </authorList>
    </citation>
    <scope>NUCLEOTIDE SEQUENCE [LARGE SCALE GENOMIC DNA]</scope>
    <source>
        <strain evidence="3">CRL 75-36-700-3 / race SCCL</strain>
    </source>
</reference>
<dbReference type="EMBL" id="DS178330">
    <property type="protein sequence ID" value="EHS64471.1"/>
    <property type="molecule type" value="Genomic_DNA"/>
</dbReference>
<dbReference type="Proteomes" id="UP000008783">
    <property type="component" value="Unassembled WGS sequence"/>
</dbReference>
<dbReference type="VEuPathDB" id="FungiDB:PGTG_22351"/>
<proteinExistence type="predicted"/>
<evidence type="ECO:0000313" key="2">
    <source>
        <dbReference type="EMBL" id="EHS64471.1"/>
    </source>
</evidence>
<dbReference type="AlphaFoldDB" id="H6QU57"/>
<dbReference type="OrthoDB" id="2624269at2759"/>
<evidence type="ECO:0000313" key="3">
    <source>
        <dbReference type="Proteomes" id="UP000008783"/>
    </source>
</evidence>
<dbReference type="GeneID" id="13541113"/>
<sequence>MSDASHEEQSSLVTSPKDTDSEPIKGKKIFFASTGNEETFIDHDCTLDDEGYPLYPNCRTIFVKTPEMTIQNFGLVGFPKTSNVEWQANKSWKMTQIFCLGAMLCRIPSAPAQLGNALEKWHTRHARTLYTITWFDKNQQTKWAILRHHGTHNHPWPAPKKPDPLSKLKLKREVMKNPSAGAFKLKLGKPTAPLNPFESVTKIHEAFVNSDCLQYHRCRILTDLGINPEKVAAGLGDKFLHDMFQWNQ</sequence>
<evidence type="ECO:0000256" key="1">
    <source>
        <dbReference type="SAM" id="MobiDB-lite"/>
    </source>
</evidence>